<feature type="transmembrane region" description="Helical" evidence="8">
    <location>
        <begin position="262"/>
        <end position="283"/>
    </location>
</feature>
<sequence>MMEMQASKIMVSNKRVKINIKEKISYIAIYLAALLTLVALVSIIGYVLMNGLKYLDFDFFIKEPSSMGREGGIFSIIVGTFYLTIVSIAIATPIGVAAAIYLTEYAKETKLVKIIRFGTETLAGIPSIIFGLFGFVFFVILLGFRWSILSGGLTLAIMILPTLIRTTEESLKTVPQSFREGSLALGATKWQTIIKVVLPSSISGILTGLILGIGRAVGETAAVMLTAGSSLGVPMSIMDPTRTMSVHLYLLASEGLSKEKTFATATVLIIFVVLINLSANILANKYMKRTKIEA</sequence>
<keyword evidence="6 8" id="KW-1133">Transmembrane helix</keyword>
<protein>
    <recommendedName>
        <fullName evidence="8">Phosphate transport system permease protein PstA</fullName>
    </recommendedName>
</protein>
<dbReference type="GO" id="GO:0005886">
    <property type="term" value="C:plasma membrane"/>
    <property type="evidence" value="ECO:0007669"/>
    <property type="project" value="UniProtKB-SubCell"/>
</dbReference>
<feature type="transmembrane region" description="Helical" evidence="8">
    <location>
        <begin position="196"/>
        <end position="217"/>
    </location>
</feature>
<keyword evidence="5 8" id="KW-0812">Transmembrane</keyword>
<evidence type="ECO:0000256" key="3">
    <source>
        <dbReference type="ARBA" id="ARBA00022448"/>
    </source>
</evidence>
<evidence type="ECO:0000256" key="5">
    <source>
        <dbReference type="ARBA" id="ARBA00022692"/>
    </source>
</evidence>
<keyword evidence="7 8" id="KW-0472">Membrane</keyword>
<evidence type="ECO:0000256" key="2">
    <source>
        <dbReference type="ARBA" id="ARBA00007069"/>
    </source>
</evidence>
<evidence type="ECO:0000259" key="9">
    <source>
        <dbReference type="PROSITE" id="PS50928"/>
    </source>
</evidence>
<evidence type="ECO:0000256" key="6">
    <source>
        <dbReference type="ARBA" id="ARBA00022989"/>
    </source>
</evidence>
<evidence type="ECO:0000256" key="8">
    <source>
        <dbReference type="RuleBase" id="RU363043"/>
    </source>
</evidence>
<dbReference type="InterPro" id="IPR035906">
    <property type="entry name" value="MetI-like_sf"/>
</dbReference>
<proteinExistence type="inferred from homology"/>
<dbReference type="EMBL" id="JACHEN010000019">
    <property type="protein sequence ID" value="MBB6216989.1"/>
    <property type="molecule type" value="Genomic_DNA"/>
</dbReference>
<feature type="transmembrane region" description="Helical" evidence="8">
    <location>
        <begin position="24"/>
        <end position="49"/>
    </location>
</feature>
<dbReference type="InterPro" id="IPR005672">
    <property type="entry name" value="Phosphate_PstA"/>
</dbReference>
<dbReference type="InterPro" id="IPR000515">
    <property type="entry name" value="MetI-like"/>
</dbReference>
<evidence type="ECO:0000256" key="4">
    <source>
        <dbReference type="ARBA" id="ARBA00022475"/>
    </source>
</evidence>
<accession>A0A841L3N0</accession>
<dbReference type="PROSITE" id="PS50928">
    <property type="entry name" value="ABC_TM1"/>
    <property type="match status" value="1"/>
</dbReference>
<dbReference type="Pfam" id="PF00528">
    <property type="entry name" value="BPD_transp_1"/>
    <property type="match status" value="1"/>
</dbReference>
<gene>
    <name evidence="10" type="ORF">HNQ80_003094</name>
</gene>
<comment type="caution">
    <text evidence="10">The sequence shown here is derived from an EMBL/GenBank/DDBJ whole genome shotgun (WGS) entry which is preliminary data.</text>
</comment>
<dbReference type="AlphaFoldDB" id="A0A841L3N0"/>
<keyword evidence="3" id="KW-0813">Transport</keyword>
<dbReference type="Gene3D" id="1.10.3720.10">
    <property type="entry name" value="MetI-like"/>
    <property type="match status" value="1"/>
</dbReference>
<comment type="caution">
    <text evidence="8">Lacks conserved residue(s) required for the propagation of feature annotation.</text>
</comment>
<dbReference type="GO" id="GO:0035435">
    <property type="term" value="P:phosphate ion transmembrane transport"/>
    <property type="evidence" value="ECO:0007669"/>
    <property type="project" value="InterPro"/>
</dbReference>
<name>A0A841L3N0_9FIRM</name>
<feature type="domain" description="ABC transmembrane type-1" evidence="9">
    <location>
        <begin position="77"/>
        <end position="283"/>
    </location>
</feature>
<keyword evidence="4 8" id="KW-1003">Cell membrane</keyword>
<evidence type="ECO:0000313" key="10">
    <source>
        <dbReference type="EMBL" id="MBB6216989.1"/>
    </source>
</evidence>
<dbReference type="PANTHER" id="PTHR43470:SF3">
    <property type="entry name" value="PHOSPHATE TRANSPORT SYSTEM PERMEASE PROTEIN PSTA-RELATED"/>
    <property type="match status" value="1"/>
</dbReference>
<evidence type="ECO:0000313" key="11">
    <source>
        <dbReference type="Proteomes" id="UP000579281"/>
    </source>
</evidence>
<organism evidence="10 11">
    <name type="scientific">Anaerosolibacter carboniphilus</name>
    <dbReference type="NCBI Taxonomy" id="1417629"/>
    <lineage>
        <taxon>Bacteria</taxon>
        <taxon>Bacillati</taxon>
        <taxon>Bacillota</taxon>
        <taxon>Clostridia</taxon>
        <taxon>Peptostreptococcales</taxon>
        <taxon>Thermotaleaceae</taxon>
        <taxon>Anaerosolibacter</taxon>
    </lineage>
</organism>
<keyword evidence="11" id="KW-1185">Reference proteome</keyword>
<dbReference type="CDD" id="cd06261">
    <property type="entry name" value="TM_PBP2"/>
    <property type="match status" value="1"/>
</dbReference>
<dbReference type="Proteomes" id="UP000579281">
    <property type="component" value="Unassembled WGS sequence"/>
</dbReference>
<dbReference type="GO" id="GO:0005315">
    <property type="term" value="F:phosphate transmembrane transporter activity"/>
    <property type="evidence" value="ECO:0007669"/>
    <property type="project" value="InterPro"/>
</dbReference>
<dbReference type="SUPFAM" id="SSF161098">
    <property type="entry name" value="MetI-like"/>
    <property type="match status" value="1"/>
</dbReference>
<comment type="similarity">
    <text evidence="2 8">Belongs to the binding-protein-dependent transport system permease family. CysTW subfamily.</text>
</comment>
<feature type="transmembrane region" description="Helical" evidence="8">
    <location>
        <begin position="122"/>
        <end position="140"/>
    </location>
</feature>
<comment type="subcellular location">
    <subcellularLocation>
        <location evidence="1 8">Cell membrane</location>
        <topology evidence="1 8">Multi-pass membrane protein</topology>
    </subcellularLocation>
</comment>
<evidence type="ECO:0000256" key="1">
    <source>
        <dbReference type="ARBA" id="ARBA00004651"/>
    </source>
</evidence>
<evidence type="ECO:0000256" key="7">
    <source>
        <dbReference type="ARBA" id="ARBA00023136"/>
    </source>
</evidence>
<feature type="transmembrane region" description="Helical" evidence="8">
    <location>
        <begin position="73"/>
        <end position="102"/>
    </location>
</feature>
<dbReference type="RefSeq" id="WP_184311509.1">
    <property type="nucleotide sequence ID" value="NZ_JACHEN010000019.1"/>
</dbReference>
<dbReference type="NCBIfam" id="TIGR00974">
    <property type="entry name" value="3a0107s02c"/>
    <property type="match status" value="1"/>
</dbReference>
<reference evidence="10 11" key="1">
    <citation type="submission" date="2020-08" db="EMBL/GenBank/DDBJ databases">
        <title>Genomic Encyclopedia of Type Strains, Phase IV (KMG-IV): sequencing the most valuable type-strain genomes for metagenomic binning, comparative biology and taxonomic classification.</title>
        <authorList>
            <person name="Goeker M."/>
        </authorList>
    </citation>
    <scope>NUCLEOTIDE SEQUENCE [LARGE SCALE GENOMIC DNA]</scope>
    <source>
        <strain evidence="10 11">DSM 103526</strain>
    </source>
</reference>
<dbReference type="PANTHER" id="PTHR43470">
    <property type="entry name" value="PHOSPHATE TRANSPORT SYSTEM PERMEASE PROTEIN PSTA-RELATED"/>
    <property type="match status" value="1"/>
</dbReference>